<comment type="caution">
    <text evidence="2">The sequence shown here is derived from an EMBL/GenBank/DDBJ whole genome shotgun (WGS) entry which is preliminary data.</text>
</comment>
<evidence type="ECO:0000256" key="1">
    <source>
        <dbReference type="SAM" id="MobiDB-lite"/>
    </source>
</evidence>
<organism evidence="2 3">
    <name type="scientific">Rubroshorea leprosula</name>
    <dbReference type="NCBI Taxonomy" id="152421"/>
    <lineage>
        <taxon>Eukaryota</taxon>
        <taxon>Viridiplantae</taxon>
        <taxon>Streptophyta</taxon>
        <taxon>Embryophyta</taxon>
        <taxon>Tracheophyta</taxon>
        <taxon>Spermatophyta</taxon>
        <taxon>Magnoliopsida</taxon>
        <taxon>eudicotyledons</taxon>
        <taxon>Gunneridae</taxon>
        <taxon>Pentapetalae</taxon>
        <taxon>rosids</taxon>
        <taxon>malvids</taxon>
        <taxon>Malvales</taxon>
        <taxon>Dipterocarpaceae</taxon>
        <taxon>Rubroshorea</taxon>
    </lineage>
</organism>
<name>A0AAV5ITD1_9ROSI</name>
<feature type="region of interest" description="Disordered" evidence="1">
    <location>
        <begin position="139"/>
        <end position="189"/>
    </location>
</feature>
<accession>A0AAV5ITD1</accession>
<sequence length="189" mass="19937">MALIVATRSLDPLAMATAEGRGSLEQSRQFHWRVASRVGGGMARQATCQGVTQVEQVRVSSGGSVALQRMKAPSPSQGSWMVLCTMVKGNEGEAGGCLSTTVATCLSCLNSSLALRLQLQVHLTLCTVTRHLLLELSSPHRDPCSSASDSPQALDDSGYLPKLPQLVSSSKAPTPSPPYLMHSDETSTA</sequence>
<dbReference type="EMBL" id="BPVZ01000023">
    <property type="protein sequence ID" value="GKV05122.1"/>
    <property type="molecule type" value="Genomic_DNA"/>
</dbReference>
<proteinExistence type="predicted"/>
<evidence type="ECO:0000313" key="3">
    <source>
        <dbReference type="Proteomes" id="UP001054252"/>
    </source>
</evidence>
<evidence type="ECO:0000313" key="2">
    <source>
        <dbReference type="EMBL" id="GKV05122.1"/>
    </source>
</evidence>
<dbReference type="AlphaFoldDB" id="A0AAV5ITD1"/>
<gene>
    <name evidence="2" type="ORF">SLEP1_g17163</name>
</gene>
<dbReference type="Proteomes" id="UP001054252">
    <property type="component" value="Unassembled WGS sequence"/>
</dbReference>
<keyword evidence="3" id="KW-1185">Reference proteome</keyword>
<reference evidence="2 3" key="1">
    <citation type="journal article" date="2021" name="Commun. Biol.">
        <title>The genome of Shorea leprosula (Dipterocarpaceae) highlights the ecological relevance of drought in aseasonal tropical rainforests.</title>
        <authorList>
            <person name="Ng K.K.S."/>
            <person name="Kobayashi M.J."/>
            <person name="Fawcett J.A."/>
            <person name="Hatakeyama M."/>
            <person name="Paape T."/>
            <person name="Ng C.H."/>
            <person name="Ang C.C."/>
            <person name="Tnah L.H."/>
            <person name="Lee C.T."/>
            <person name="Nishiyama T."/>
            <person name="Sese J."/>
            <person name="O'Brien M.J."/>
            <person name="Copetti D."/>
            <person name="Mohd Noor M.I."/>
            <person name="Ong R.C."/>
            <person name="Putra M."/>
            <person name="Sireger I.Z."/>
            <person name="Indrioko S."/>
            <person name="Kosugi Y."/>
            <person name="Izuno A."/>
            <person name="Isagi Y."/>
            <person name="Lee S.L."/>
            <person name="Shimizu K.K."/>
        </authorList>
    </citation>
    <scope>NUCLEOTIDE SEQUENCE [LARGE SCALE GENOMIC DNA]</scope>
    <source>
        <strain evidence="2">214</strain>
    </source>
</reference>
<protein>
    <submittedName>
        <fullName evidence="2">Uncharacterized protein</fullName>
    </submittedName>
</protein>